<proteinExistence type="predicted"/>
<dbReference type="EMBL" id="OC317472">
    <property type="protein sequence ID" value="CAD7397103.1"/>
    <property type="molecule type" value="Genomic_DNA"/>
</dbReference>
<feature type="compositionally biased region" description="Basic and acidic residues" evidence="1">
    <location>
        <begin position="1"/>
        <end position="17"/>
    </location>
</feature>
<gene>
    <name evidence="2" type="ORF">TCEB3V08_LOCUS3927</name>
</gene>
<protein>
    <submittedName>
        <fullName evidence="2">Uncharacterized protein</fullName>
    </submittedName>
</protein>
<name>A0A7R9CKN5_TIMCR</name>
<organism evidence="2">
    <name type="scientific">Timema cristinae</name>
    <name type="common">Walking stick</name>
    <dbReference type="NCBI Taxonomy" id="61476"/>
    <lineage>
        <taxon>Eukaryota</taxon>
        <taxon>Metazoa</taxon>
        <taxon>Ecdysozoa</taxon>
        <taxon>Arthropoda</taxon>
        <taxon>Hexapoda</taxon>
        <taxon>Insecta</taxon>
        <taxon>Pterygota</taxon>
        <taxon>Neoptera</taxon>
        <taxon>Polyneoptera</taxon>
        <taxon>Phasmatodea</taxon>
        <taxon>Timematodea</taxon>
        <taxon>Timematoidea</taxon>
        <taxon>Timematidae</taxon>
        <taxon>Timema</taxon>
    </lineage>
</organism>
<reference evidence="2" key="1">
    <citation type="submission" date="2020-11" db="EMBL/GenBank/DDBJ databases">
        <authorList>
            <person name="Tran Van P."/>
        </authorList>
    </citation>
    <scope>NUCLEOTIDE SEQUENCE</scope>
</reference>
<evidence type="ECO:0000313" key="2">
    <source>
        <dbReference type="EMBL" id="CAD7397103.1"/>
    </source>
</evidence>
<sequence>MRAREAKKEKGGEDNKKCSSHVVSMDSQGEAASIPSEIMQYSIQQGASGQVNVQTTLKLLASPACHLPDVPGAEESSDHFISHALLTVQVRTGALKWLTTRRVRPTGPEPQECKVQNRRSSDPIVLPMPSLVGF</sequence>
<evidence type="ECO:0000256" key="1">
    <source>
        <dbReference type="SAM" id="MobiDB-lite"/>
    </source>
</evidence>
<accession>A0A7R9CKN5</accession>
<dbReference type="AlphaFoldDB" id="A0A7R9CKN5"/>
<feature type="region of interest" description="Disordered" evidence="1">
    <location>
        <begin position="1"/>
        <end position="31"/>
    </location>
</feature>